<dbReference type="InterPro" id="IPR013249">
    <property type="entry name" value="RNA_pol_sigma70_r4_t2"/>
</dbReference>
<comment type="caution">
    <text evidence="10">The sequence shown here is derived from an EMBL/GenBank/DDBJ whole genome shotgun (WGS) entry which is preliminary data.</text>
</comment>
<dbReference type="InterPro" id="IPR007627">
    <property type="entry name" value="RNA_pol_sigma70_r2"/>
</dbReference>
<dbReference type="Pfam" id="PF04542">
    <property type="entry name" value="Sigma70_r2"/>
    <property type="match status" value="1"/>
</dbReference>
<keyword evidence="4 6" id="KW-0238">DNA-binding</keyword>
<dbReference type="SUPFAM" id="SSF88946">
    <property type="entry name" value="Sigma2 domain of RNA polymerase sigma factors"/>
    <property type="match status" value="1"/>
</dbReference>
<dbReference type="Gene3D" id="1.10.1740.10">
    <property type="match status" value="1"/>
</dbReference>
<organism evidence="10 11">
    <name type="scientific">Psychrosphaera haliotis</name>
    <dbReference type="NCBI Taxonomy" id="555083"/>
    <lineage>
        <taxon>Bacteria</taxon>
        <taxon>Pseudomonadati</taxon>
        <taxon>Pseudomonadota</taxon>
        <taxon>Gammaproteobacteria</taxon>
        <taxon>Alteromonadales</taxon>
        <taxon>Pseudoalteromonadaceae</taxon>
        <taxon>Psychrosphaera</taxon>
    </lineage>
</organism>
<keyword evidence="2 6" id="KW-0805">Transcription regulation</keyword>
<comment type="similarity">
    <text evidence="1 6">Belongs to the sigma-70 factor family. ECF subfamily.</text>
</comment>
<dbReference type="PANTHER" id="PTHR43133">
    <property type="entry name" value="RNA POLYMERASE ECF-TYPE SIGMA FACTO"/>
    <property type="match status" value="1"/>
</dbReference>
<dbReference type="PANTHER" id="PTHR43133:SF25">
    <property type="entry name" value="RNA POLYMERASE SIGMA FACTOR RFAY-RELATED"/>
    <property type="match status" value="1"/>
</dbReference>
<feature type="domain" description="RNA polymerase sigma factor 70 region 4 type 2" evidence="9">
    <location>
        <begin position="129"/>
        <end position="181"/>
    </location>
</feature>
<evidence type="ECO:0000256" key="2">
    <source>
        <dbReference type="ARBA" id="ARBA00023015"/>
    </source>
</evidence>
<feature type="transmembrane region" description="Helical" evidence="7">
    <location>
        <begin position="192"/>
        <end position="213"/>
    </location>
</feature>
<dbReference type="EMBL" id="WOCD01000001">
    <property type="protein sequence ID" value="MUH71081.1"/>
    <property type="molecule type" value="Genomic_DNA"/>
</dbReference>
<dbReference type="AlphaFoldDB" id="A0A6N8F971"/>
<evidence type="ECO:0000256" key="5">
    <source>
        <dbReference type="ARBA" id="ARBA00023163"/>
    </source>
</evidence>
<proteinExistence type="inferred from homology"/>
<dbReference type="RefSeq" id="WP_155693495.1">
    <property type="nucleotide sequence ID" value="NZ_WOCD01000001.1"/>
</dbReference>
<evidence type="ECO:0000313" key="11">
    <source>
        <dbReference type="Proteomes" id="UP000439994"/>
    </source>
</evidence>
<sequence>MSTTISHLDISENVTLAQQGEIKAFERLIDASQNAITSIALSITKDLDASEDVAQQTYIKAWKDINQLKNGQSFLPWIRQITRYTALNYIKTQSAGVTSPCADYDSLLATLSNNDVPADVSLIKQQQSELISHLLDQLEAETREIVLLYYREQQNSNAVAQLLDISPALVRKKLQRAREQLKPEILNTYGNVIYSSTPASLVAIVLAVVAPTAMGGLSGASATGLKLGVKSPVLMSIIGVLLPLLLALTANHLSMAMVIKNVHNTNAKNALRQLRKQTTFWMIGAASVMAVGYIYTSGWLIVTIGFVLFWLGLYRSTKAVLVVTTEFVQPRIINLAGYTINLSLIGCYLGLFGGLFGGGLGLVLGLINDGRFNSLL</sequence>
<accession>A0A6N8F971</accession>
<dbReference type="GO" id="GO:0016987">
    <property type="term" value="F:sigma factor activity"/>
    <property type="evidence" value="ECO:0007669"/>
    <property type="project" value="UniProtKB-KW"/>
</dbReference>
<dbReference type="InterPro" id="IPR039425">
    <property type="entry name" value="RNA_pol_sigma-70-like"/>
</dbReference>
<keyword evidence="7" id="KW-0812">Transmembrane</keyword>
<dbReference type="Gene3D" id="1.10.10.10">
    <property type="entry name" value="Winged helix-like DNA-binding domain superfamily/Winged helix DNA-binding domain"/>
    <property type="match status" value="1"/>
</dbReference>
<keyword evidence="3 6" id="KW-0731">Sigma factor</keyword>
<gene>
    <name evidence="10" type="ORF">GNP35_00355</name>
</gene>
<dbReference type="GO" id="GO:0006352">
    <property type="term" value="P:DNA-templated transcription initiation"/>
    <property type="evidence" value="ECO:0007669"/>
    <property type="project" value="InterPro"/>
</dbReference>
<feature type="domain" description="RNA polymerase sigma-70 region 2" evidence="8">
    <location>
        <begin position="28"/>
        <end position="94"/>
    </location>
</feature>
<dbReference type="InterPro" id="IPR036388">
    <property type="entry name" value="WH-like_DNA-bd_sf"/>
</dbReference>
<evidence type="ECO:0000259" key="8">
    <source>
        <dbReference type="Pfam" id="PF04542"/>
    </source>
</evidence>
<feature type="transmembrane region" description="Helical" evidence="7">
    <location>
        <begin position="340"/>
        <end position="367"/>
    </location>
</feature>
<dbReference type="PROSITE" id="PS01063">
    <property type="entry name" value="SIGMA70_ECF"/>
    <property type="match status" value="1"/>
</dbReference>
<dbReference type="Pfam" id="PF08281">
    <property type="entry name" value="Sigma70_r4_2"/>
    <property type="match status" value="1"/>
</dbReference>
<dbReference type="CDD" id="cd06171">
    <property type="entry name" value="Sigma70_r4"/>
    <property type="match status" value="1"/>
</dbReference>
<dbReference type="OrthoDB" id="5757196at2"/>
<evidence type="ECO:0000259" key="9">
    <source>
        <dbReference type="Pfam" id="PF08281"/>
    </source>
</evidence>
<evidence type="ECO:0000313" key="10">
    <source>
        <dbReference type="EMBL" id="MUH71081.1"/>
    </source>
</evidence>
<feature type="transmembrane region" description="Helical" evidence="7">
    <location>
        <begin position="233"/>
        <end position="259"/>
    </location>
</feature>
<dbReference type="SUPFAM" id="SSF88659">
    <property type="entry name" value="Sigma3 and sigma4 domains of RNA polymerase sigma factors"/>
    <property type="match status" value="1"/>
</dbReference>
<dbReference type="GO" id="GO:0003677">
    <property type="term" value="F:DNA binding"/>
    <property type="evidence" value="ECO:0007669"/>
    <property type="project" value="UniProtKB-KW"/>
</dbReference>
<dbReference type="InterPro" id="IPR000838">
    <property type="entry name" value="RNA_pol_sigma70_ECF_CS"/>
</dbReference>
<protein>
    <recommendedName>
        <fullName evidence="6">RNA polymerase sigma factor</fullName>
    </recommendedName>
</protein>
<evidence type="ECO:0000256" key="4">
    <source>
        <dbReference type="ARBA" id="ARBA00023125"/>
    </source>
</evidence>
<evidence type="ECO:0000256" key="6">
    <source>
        <dbReference type="RuleBase" id="RU000716"/>
    </source>
</evidence>
<evidence type="ECO:0000256" key="1">
    <source>
        <dbReference type="ARBA" id="ARBA00010641"/>
    </source>
</evidence>
<dbReference type="InterPro" id="IPR013324">
    <property type="entry name" value="RNA_pol_sigma_r3/r4-like"/>
</dbReference>
<keyword evidence="7" id="KW-0472">Membrane</keyword>
<keyword evidence="5 6" id="KW-0804">Transcription</keyword>
<evidence type="ECO:0000256" key="3">
    <source>
        <dbReference type="ARBA" id="ARBA00023082"/>
    </source>
</evidence>
<name>A0A6N8F971_9GAMM</name>
<dbReference type="NCBIfam" id="TIGR02937">
    <property type="entry name" value="sigma70-ECF"/>
    <property type="match status" value="1"/>
</dbReference>
<feature type="transmembrane region" description="Helical" evidence="7">
    <location>
        <begin position="280"/>
        <end position="313"/>
    </location>
</feature>
<keyword evidence="11" id="KW-1185">Reference proteome</keyword>
<reference evidence="10 11" key="1">
    <citation type="submission" date="2019-11" db="EMBL/GenBank/DDBJ databases">
        <title>P. haliotis isolates from Z. marina roots.</title>
        <authorList>
            <person name="Cohen M."/>
            <person name="Jospin G."/>
            <person name="Eisen J.A."/>
            <person name="Coil D.A."/>
        </authorList>
    </citation>
    <scope>NUCLEOTIDE SEQUENCE [LARGE SCALE GENOMIC DNA]</scope>
    <source>
        <strain evidence="10 11">UCD-MCMsp1aY</strain>
    </source>
</reference>
<dbReference type="Proteomes" id="UP000439994">
    <property type="component" value="Unassembled WGS sequence"/>
</dbReference>
<dbReference type="InterPro" id="IPR014284">
    <property type="entry name" value="RNA_pol_sigma-70_dom"/>
</dbReference>
<keyword evidence="7" id="KW-1133">Transmembrane helix</keyword>
<evidence type="ECO:0000256" key="7">
    <source>
        <dbReference type="SAM" id="Phobius"/>
    </source>
</evidence>
<dbReference type="InterPro" id="IPR013325">
    <property type="entry name" value="RNA_pol_sigma_r2"/>
</dbReference>